<evidence type="ECO:0000256" key="2">
    <source>
        <dbReference type="SAM" id="Phobius"/>
    </source>
</evidence>
<evidence type="ECO:0000313" key="3">
    <source>
        <dbReference type="EMBL" id="TWI71394.1"/>
    </source>
</evidence>
<feature type="compositionally biased region" description="Basic and acidic residues" evidence="1">
    <location>
        <begin position="166"/>
        <end position="181"/>
    </location>
</feature>
<gene>
    <name evidence="3" type="ORF">IQ16_03014</name>
</gene>
<keyword evidence="4" id="KW-1185">Reference proteome</keyword>
<keyword evidence="2" id="KW-0472">Membrane</keyword>
<accession>A0A562RSB2</accession>
<feature type="transmembrane region" description="Helical" evidence="2">
    <location>
        <begin position="137"/>
        <end position="157"/>
    </location>
</feature>
<dbReference type="EMBL" id="VLLA01000006">
    <property type="protein sequence ID" value="TWI71394.1"/>
    <property type="molecule type" value="Genomic_DNA"/>
</dbReference>
<proteinExistence type="predicted"/>
<keyword evidence="2" id="KW-1133">Transmembrane helix</keyword>
<comment type="caution">
    <text evidence="3">The sequence shown here is derived from an EMBL/GenBank/DDBJ whole genome shotgun (WGS) entry which is preliminary data.</text>
</comment>
<keyword evidence="2" id="KW-0812">Transmembrane</keyword>
<feature type="region of interest" description="Disordered" evidence="1">
    <location>
        <begin position="166"/>
        <end position="200"/>
    </location>
</feature>
<protein>
    <submittedName>
        <fullName evidence="3">Uncharacterized protein</fullName>
    </submittedName>
</protein>
<evidence type="ECO:0000256" key="1">
    <source>
        <dbReference type="SAM" id="MobiDB-lite"/>
    </source>
</evidence>
<dbReference type="AlphaFoldDB" id="A0A562RSB2"/>
<feature type="transmembrane region" description="Helical" evidence="2">
    <location>
        <begin position="64"/>
        <end position="83"/>
    </location>
</feature>
<evidence type="ECO:0000313" key="4">
    <source>
        <dbReference type="Proteomes" id="UP000316291"/>
    </source>
</evidence>
<dbReference type="Proteomes" id="UP000316291">
    <property type="component" value="Unassembled WGS sequence"/>
</dbReference>
<feature type="transmembrane region" description="Helical" evidence="2">
    <location>
        <begin position="109"/>
        <end position="131"/>
    </location>
</feature>
<reference evidence="3 4" key="1">
    <citation type="journal article" date="2015" name="Stand. Genomic Sci.">
        <title>Genomic Encyclopedia of Bacterial and Archaeal Type Strains, Phase III: the genomes of soil and plant-associated and newly described type strains.</title>
        <authorList>
            <person name="Whitman W.B."/>
            <person name="Woyke T."/>
            <person name="Klenk H.P."/>
            <person name="Zhou Y."/>
            <person name="Lilburn T.G."/>
            <person name="Beck B.J."/>
            <person name="De Vos P."/>
            <person name="Vandamme P."/>
            <person name="Eisen J.A."/>
            <person name="Garrity G."/>
            <person name="Hugenholtz P."/>
            <person name="Kyrpides N.C."/>
        </authorList>
    </citation>
    <scope>NUCLEOTIDE SEQUENCE [LARGE SCALE GENOMIC DNA]</scope>
    <source>
        <strain evidence="3 4">CGMCC 1.10948</strain>
    </source>
</reference>
<sequence>MKISSGISSAFSLQRHVGNLGIARSSLIKSAHILERIGLAAVGASCGLYVGATLLRQKGGLFESGWIVLLTMLYGAVSCYVGIDLSGNVSRKPTSSISEEWTGSEPAEIMSAAGTFGAAIAATLSVSILVLDQNLPNGLIGFVAGCWVVGSSLQIAAGTMARSHEASANEPMKEVRSRKDVGLASHVSESRSVGSASGLE</sequence>
<dbReference type="RefSeq" id="WP_018641041.1">
    <property type="nucleotide sequence ID" value="NZ_VLLA01000006.1"/>
</dbReference>
<name>A0A562RSB2_9BRAD</name>
<feature type="compositionally biased region" description="Polar residues" evidence="1">
    <location>
        <begin position="190"/>
        <end position="200"/>
    </location>
</feature>
<organism evidence="3 4">
    <name type="scientific">Bradyrhizobium huanghuaihaiense</name>
    <dbReference type="NCBI Taxonomy" id="990078"/>
    <lineage>
        <taxon>Bacteria</taxon>
        <taxon>Pseudomonadati</taxon>
        <taxon>Pseudomonadota</taxon>
        <taxon>Alphaproteobacteria</taxon>
        <taxon>Hyphomicrobiales</taxon>
        <taxon>Nitrobacteraceae</taxon>
        <taxon>Bradyrhizobium</taxon>
    </lineage>
</organism>
<feature type="transmembrane region" description="Helical" evidence="2">
    <location>
        <begin position="33"/>
        <end position="52"/>
    </location>
</feature>